<dbReference type="PANTHER" id="PTHR45780:SF2">
    <property type="entry name" value="ETHANOLAMINE-PHOSPHATE CYTIDYLYLTRANSFERASE"/>
    <property type="match status" value="1"/>
</dbReference>
<evidence type="ECO:0000256" key="6">
    <source>
        <dbReference type="ARBA" id="ARBA00023098"/>
    </source>
</evidence>
<accession>A0A7Y9IAG9</accession>
<keyword evidence="4 13" id="KW-0808">Transferase</keyword>
<evidence type="ECO:0000313" key="14">
    <source>
        <dbReference type="Proteomes" id="UP000569914"/>
    </source>
</evidence>
<dbReference type="NCBIfam" id="TIGR00125">
    <property type="entry name" value="cyt_tran_rel"/>
    <property type="match status" value="1"/>
</dbReference>
<keyword evidence="3" id="KW-0444">Lipid biosynthesis</keyword>
<dbReference type="EMBL" id="JACCBU010000001">
    <property type="protein sequence ID" value="NYE72981.1"/>
    <property type="molecule type" value="Genomic_DNA"/>
</dbReference>
<evidence type="ECO:0000256" key="10">
    <source>
        <dbReference type="ARBA" id="ARBA00024221"/>
    </source>
</evidence>
<organism evidence="13 14">
    <name type="scientific">Microlunatus parietis</name>
    <dbReference type="NCBI Taxonomy" id="682979"/>
    <lineage>
        <taxon>Bacteria</taxon>
        <taxon>Bacillati</taxon>
        <taxon>Actinomycetota</taxon>
        <taxon>Actinomycetes</taxon>
        <taxon>Propionibacteriales</taxon>
        <taxon>Propionibacteriaceae</taxon>
        <taxon>Microlunatus</taxon>
    </lineage>
</organism>
<evidence type="ECO:0000256" key="9">
    <source>
        <dbReference type="ARBA" id="ARBA00024191"/>
    </source>
</evidence>
<evidence type="ECO:0000256" key="11">
    <source>
        <dbReference type="ARBA" id="ARBA00031473"/>
    </source>
</evidence>
<comment type="pathway">
    <text evidence="1">Lipid metabolism.</text>
</comment>
<dbReference type="Proteomes" id="UP000569914">
    <property type="component" value="Unassembled WGS sequence"/>
</dbReference>
<comment type="caution">
    <text evidence="13">The sequence shown here is derived from an EMBL/GenBank/DDBJ whole genome shotgun (WGS) entry which is preliminary data.</text>
</comment>
<gene>
    <name evidence="13" type="ORF">BKA15_004310</name>
</gene>
<evidence type="ECO:0000256" key="8">
    <source>
        <dbReference type="ARBA" id="ARBA00023264"/>
    </source>
</evidence>
<dbReference type="Gene3D" id="3.40.50.620">
    <property type="entry name" value="HUPs"/>
    <property type="match status" value="1"/>
</dbReference>
<evidence type="ECO:0000259" key="12">
    <source>
        <dbReference type="Pfam" id="PF01467"/>
    </source>
</evidence>
<reference evidence="13 14" key="1">
    <citation type="submission" date="2020-07" db="EMBL/GenBank/DDBJ databases">
        <title>Sequencing the genomes of 1000 actinobacteria strains.</title>
        <authorList>
            <person name="Klenk H.-P."/>
        </authorList>
    </citation>
    <scope>NUCLEOTIDE SEQUENCE [LARGE SCALE GENOMIC DNA]</scope>
    <source>
        <strain evidence="13 14">DSM 22083</strain>
    </source>
</reference>
<dbReference type="GO" id="GO:0005737">
    <property type="term" value="C:cytoplasm"/>
    <property type="evidence" value="ECO:0007669"/>
    <property type="project" value="TreeGrafter"/>
</dbReference>
<dbReference type="EC" id="2.7.7.14" evidence="10"/>
<comment type="pathway">
    <text evidence="9">Phospholipid metabolism; phosphatidylethanolamine biosynthesis; phosphatidylethanolamine from ethanolamine: step 2/3.</text>
</comment>
<dbReference type="AlphaFoldDB" id="A0A7Y9IAG9"/>
<evidence type="ECO:0000313" key="13">
    <source>
        <dbReference type="EMBL" id="NYE72981.1"/>
    </source>
</evidence>
<comment type="similarity">
    <text evidence="2">Belongs to the cytidylyltransferase family.</text>
</comment>
<dbReference type="GO" id="GO:0006646">
    <property type="term" value="P:phosphatidylethanolamine biosynthetic process"/>
    <property type="evidence" value="ECO:0007669"/>
    <property type="project" value="UniProtKB-UniPathway"/>
</dbReference>
<dbReference type="PANTHER" id="PTHR45780">
    <property type="entry name" value="ETHANOLAMINE-PHOSPHATE CYTIDYLYLTRANSFERASE"/>
    <property type="match status" value="1"/>
</dbReference>
<dbReference type="InterPro" id="IPR004821">
    <property type="entry name" value="Cyt_trans-like"/>
</dbReference>
<evidence type="ECO:0000256" key="3">
    <source>
        <dbReference type="ARBA" id="ARBA00022516"/>
    </source>
</evidence>
<keyword evidence="7" id="KW-0594">Phospholipid biosynthesis</keyword>
<dbReference type="InterPro" id="IPR044608">
    <property type="entry name" value="Ect1/PCYT2"/>
</dbReference>
<feature type="domain" description="Cytidyltransferase-like" evidence="12">
    <location>
        <begin position="15"/>
        <end position="79"/>
    </location>
</feature>
<dbReference type="UniPathway" id="UPA00558">
    <property type="reaction ID" value="UER00742"/>
</dbReference>
<keyword evidence="6" id="KW-0443">Lipid metabolism</keyword>
<evidence type="ECO:0000256" key="4">
    <source>
        <dbReference type="ARBA" id="ARBA00022679"/>
    </source>
</evidence>
<proteinExistence type="inferred from homology"/>
<name>A0A7Y9IAG9_9ACTN</name>
<dbReference type="InterPro" id="IPR014729">
    <property type="entry name" value="Rossmann-like_a/b/a_fold"/>
</dbReference>
<dbReference type="Pfam" id="PF01467">
    <property type="entry name" value="CTP_transf_like"/>
    <property type="match status" value="1"/>
</dbReference>
<keyword evidence="5" id="KW-0548">Nucleotidyltransferase</keyword>
<keyword evidence="8" id="KW-1208">Phospholipid metabolism</keyword>
<evidence type="ECO:0000256" key="5">
    <source>
        <dbReference type="ARBA" id="ARBA00022695"/>
    </source>
</evidence>
<dbReference type="GO" id="GO:0004306">
    <property type="term" value="F:ethanolamine-phosphate cytidylyltransferase activity"/>
    <property type="evidence" value="ECO:0007669"/>
    <property type="project" value="UniProtKB-EC"/>
</dbReference>
<evidence type="ECO:0000256" key="7">
    <source>
        <dbReference type="ARBA" id="ARBA00023209"/>
    </source>
</evidence>
<keyword evidence="14" id="KW-1185">Reference proteome</keyword>
<evidence type="ECO:0000256" key="2">
    <source>
        <dbReference type="ARBA" id="ARBA00010101"/>
    </source>
</evidence>
<protein>
    <recommendedName>
        <fullName evidence="10">ethanolamine-phosphate cytidylyltransferase</fullName>
        <ecNumber evidence="10">2.7.7.14</ecNumber>
    </recommendedName>
    <alternativeName>
        <fullName evidence="11">CTP:phosphoethanolamine cytidylyltransferase</fullName>
    </alternativeName>
</protein>
<dbReference type="SUPFAM" id="SSF52374">
    <property type="entry name" value="Nucleotidylyl transferase"/>
    <property type="match status" value="1"/>
</dbReference>
<evidence type="ECO:0000256" key="1">
    <source>
        <dbReference type="ARBA" id="ARBA00005189"/>
    </source>
</evidence>
<sequence length="144" mass="15186">MLSGVCMSLGYLACSFDLLNVGHLDLIAQARSLCDRLIVGVYTDEAIERADGRPPVVPLAERTALVGHVRGVDEVVVHDAVPGSAAAATLLLIDGDSVDRSRPFGVREIDLTPRRSTASPALQAALRSERAPRAEHDGAVPIPA</sequence>